<reference evidence="3" key="1">
    <citation type="submission" date="2019-12" db="EMBL/GenBank/DDBJ databases">
        <title>Actinomadura physcomitrii sp. nov., a novel actinomycete isolated from moss [Physcomitrium sphaericum (Ludw) Fuernr].</title>
        <authorList>
            <person name="Zhuang X."/>
        </authorList>
    </citation>
    <scope>NUCLEOTIDE SEQUENCE [LARGE SCALE GENOMIC DNA]</scope>
    <source>
        <strain evidence="3">LD22</strain>
    </source>
</reference>
<gene>
    <name evidence="3" type="ORF">F8568_038090</name>
</gene>
<evidence type="ECO:0000256" key="2">
    <source>
        <dbReference type="RuleBase" id="RU000363"/>
    </source>
</evidence>
<dbReference type="Gene3D" id="3.40.50.720">
    <property type="entry name" value="NAD(P)-binding Rossmann-like Domain"/>
    <property type="match status" value="1"/>
</dbReference>
<comment type="similarity">
    <text evidence="2">Belongs to the short-chain dehydrogenases/reductases (SDR) family.</text>
</comment>
<proteinExistence type="inferred from homology"/>
<dbReference type="EMBL" id="WBMS02000045">
    <property type="protein sequence ID" value="MWA06064.1"/>
    <property type="molecule type" value="Genomic_DNA"/>
</dbReference>
<dbReference type="InterPro" id="IPR036291">
    <property type="entry name" value="NAD(P)-bd_dom_sf"/>
</dbReference>
<comment type="caution">
    <text evidence="3">The sequence shown here is derived from an EMBL/GenBank/DDBJ whole genome shotgun (WGS) entry which is preliminary data.</text>
</comment>
<sequence>MRCRVDPMGAMMMTSAPKSTVVLVGATSGIGRSVALMLAGRGHRLIGLGRAARRAAALRDELRRRRGAGHEVLVGDVSTATGRRAFTESVFGLTGRVDVLINNAGVMVPRRRVTEDGHELNFAVHHLAPFAITGALLPLLRKGSMPGDPEGSGRPRVVNVNSAGHHTSMRGHHNPTLDFTDLQAESGYEAALVYSRTKLANMLFTLELARRYGHELIVNALHPGVVRTDLGREFPRLLVMAMKMTAISPDRAAPAVIRLAVDPVEGNGGYYDRTTLTAPSVPARDRATAGRLWDVTERLIGPFETPLPRS</sequence>
<dbReference type="Proteomes" id="UP000462055">
    <property type="component" value="Unassembled WGS sequence"/>
</dbReference>
<evidence type="ECO:0000313" key="4">
    <source>
        <dbReference type="Proteomes" id="UP000462055"/>
    </source>
</evidence>
<dbReference type="PANTHER" id="PTHR43157:SF31">
    <property type="entry name" value="PHOSPHATIDYLINOSITOL-GLYCAN BIOSYNTHESIS CLASS F PROTEIN"/>
    <property type="match status" value="1"/>
</dbReference>
<dbReference type="AlphaFoldDB" id="A0A6I4MPQ7"/>
<protein>
    <submittedName>
        <fullName evidence="3">SDR family NAD(P)-dependent oxidoreductase</fullName>
    </submittedName>
</protein>
<dbReference type="PRINTS" id="PR00081">
    <property type="entry name" value="GDHRDH"/>
</dbReference>
<dbReference type="InterPro" id="IPR002347">
    <property type="entry name" value="SDR_fam"/>
</dbReference>
<dbReference type="PANTHER" id="PTHR43157">
    <property type="entry name" value="PHOSPHATIDYLINOSITOL-GLYCAN BIOSYNTHESIS CLASS F PROTEIN-RELATED"/>
    <property type="match status" value="1"/>
</dbReference>
<dbReference type="GO" id="GO:0016491">
    <property type="term" value="F:oxidoreductase activity"/>
    <property type="evidence" value="ECO:0007669"/>
    <property type="project" value="UniProtKB-KW"/>
</dbReference>
<dbReference type="Pfam" id="PF00106">
    <property type="entry name" value="adh_short"/>
    <property type="match status" value="1"/>
</dbReference>
<dbReference type="PRINTS" id="PR00080">
    <property type="entry name" value="SDRFAMILY"/>
</dbReference>
<organism evidence="3 4">
    <name type="scientific">Actinomadura physcomitrii</name>
    <dbReference type="NCBI Taxonomy" id="2650748"/>
    <lineage>
        <taxon>Bacteria</taxon>
        <taxon>Bacillati</taxon>
        <taxon>Actinomycetota</taxon>
        <taxon>Actinomycetes</taxon>
        <taxon>Streptosporangiales</taxon>
        <taxon>Thermomonosporaceae</taxon>
        <taxon>Actinomadura</taxon>
    </lineage>
</organism>
<evidence type="ECO:0000313" key="3">
    <source>
        <dbReference type="EMBL" id="MWA06064.1"/>
    </source>
</evidence>
<dbReference type="SUPFAM" id="SSF51735">
    <property type="entry name" value="NAD(P)-binding Rossmann-fold domains"/>
    <property type="match status" value="1"/>
</dbReference>
<keyword evidence="1" id="KW-0560">Oxidoreductase</keyword>
<keyword evidence="4" id="KW-1185">Reference proteome</keyword>
<accession>A0A6I4MPQ7</accession>
<evidence type="ECO:0000256" key="1">
    <source>
        <dbReference type="ARBA" id="ARBA00023002"/>
    </source>
</evidence>
<name>A0A6I4MPQ7_9ACTN</name>